<feature type="domain" description="Aminotransferase class I/classII large" evidence="8">
    <location>
        <begin position="28"/>
        <end position="351"/>
    </location>
</feature>
<keyword evidence="3" id="KW-0028">Amino-acid biosynthesis</keyword>
<dbReference type="EMBL" id="CAADRN010000262">
    <property type="protein sequence ID" value="VFU16186.1"/>
    <property type="molecule type" value="Genomic_DNA"/>
</dbReference>
<evidence type="ECO:0000256" key="5">
    <source>
        <dbReference type="ARBA" id="ARBA00022898"/>
    </source>
</evidence>
<evidence type="ECO:0000256" key="3">
    <source>
        <dbReference type="ARBA" id="ARBA00022605"/>
    </source>
</evidence>
<comment type="cofactor">
    <cofactor evidence="1">
        <name>pyridoxal 5'-phosphate</name>
        <dbReference type="ChEBI" id="CHEBI:597326"/>
    </cofactor>
</comment>
<dbReference type="SUPFAM" id="SSF53383">
    <property type="entry name" value="PLP-dependent transferases"/>
    <property type="match status" value="1"/>
</dbReference>
<dbReference type="GO" id="GO:0004400">
    <property type="term" value="F:histidinol-phosphate transaminase activity"/>
    <property type="evidence" value="ECO:0007669"/>
    <property type="project" value="UniProtKB-EC"/>
</dbReference>
<evidence type="ECO:0000313" key="9">
    <source>
        <dbReference type="EMBL" id="VFU16186.1"/>
    </source>
</evidence>
<dbReference type="NCBIfam" id="TIGR01141">
    <property type="entry name" value="hisC"/>
    <property type="match status" value="1"/>
</dbReference>
<evidence type="ECO:0000256" key="6">
    <source>
        <dbReference type="ARBA" id="ARBA00023102"/>
    </source>
</evidence>
<dbReference type="Gene3D" id="3.40.640.10">
    <property type="entry name" value="Type I PLP-dependent aspartate aminotransferase-like (Major domain)"/>
    <property type="match status" value="1"/>
</dbReference>
<evidence type="ECO:0000256" key="2">
    <source>
        <dbReference type="ARBA" id="ARBA00022576"/>
    </source>
</evidence>
<reference evidence="9" key="1">
    <citation type="submission" date="2019-03" db="EMBL/GenBank/DDBJ databases">
        <authorList>
            <person name="Hao L."/>
        </authorList>
    </citation>
    <scope>NUCLEOTIDE SEQUENCE</scope>
</reference>
<dbReference type="HAMAP" id="MF_01023">
    <property type="entry name" value="HisC_aminotrans_2"/>
    <property type="match status" value="1"/>
</dbReference>
<evidence type="ECO:0000256" key="4">
    <source>
        <dbReference type="ARBA" id="ARBA00022679"/>
    </source>
</evidence>
<dbReference type="AlphaFoldDB" id="A0A485M3H0"/>
<accession>A0A485M3H0</accession>
<organism evidence="9">
    <name type="scientific">anaerobic digester metagenome</name>
    <dbReference type="NCBI Taxonomy" id="1263854"/>
    <lineage>
        <taxon>unclassified sequences</taxon>
        <taxon>metagenomes</taxon>
        <taxon>ecological metagenomes</taxon>
    </lineage>
</organism>
<protein>
    <submittedName>
        <fullName evidence="9">Histidinol-phosphate aminotransferase</fullName>
        <ecNumber evidence="9">2.6.1.9</ecNumber>
    </submittedName>
</protein>
<evidence type="ECO:0000256" key="7">
    <source>
        <dbReference type="ARBA" id="ARBA00029440"/>
    </source>
</evidence>
<evidence type="ECO:0000259" key="8">
    <source>
        <dbReference type="Pfam" id="PF00155"/>
    </source>
</evidence>
<dbReference type="Gene3D" id="3.90.1150.10">
    <property type="entry name" value="Aspartate Aminotransferase, domain 1"/>
    <property type="match status" value="1"/>
</dbReference>
<dbReference type="PROSITE" id="PS00599">
    <property type="entry name" value="AA_TRANSFER_CLASS_2"/>
    <property type="match status" value="1"/>
</dbReference>
<keyword evidence="5" id="KW-0663">Pyridoxal phosphate</keyword>
<name>A0A485M3H0_9ZZZZ</name>
<keyword evidence="6" id="KW-0368">Histidine biosynthesis</keyword>
<dbReference type="EC" id="2.6.1.9" evidence="9"/>
<evidence type="ECO:0000256" key="1">
    <source>
        <dbReference type="ARBA" id="ARBA00001933"/>
    </source>
</evidence>
<dbReference type="Pfam" id="PF00155">
    <property type="entry name" value="Aminotran_1_2"/>
    <property type="match status" value="1"/>
</dbReference>
<dbReference type="InterPro" id="IPR001917">
    <property type="entry name" value="Aminotrans_II_pyridoxalP_BS"/>
</dbReference>
<dbReference type="GO" id="GO:0030170">
    <property type="term" value="F:pyridoxal phosphate binding"/>
    <property type="evidence" value="ECO:0007669"/>
    <property type="project" value="InterPro"/>
</dbReference>
<dbReference type="CDD" id="cd00609">
    <property type="entry name" value="AAT_like"/>
    <property type="match status" value="1"/>
</dbReference>
<gene>
    <name evidence="9" type="primary">hisC</name>
    <name evidence="9" type="ORF">SCFA_3340007</name>
</gene>
<dbReference type="InterPro" id="IPR015421">
    <property type="entry name" value="PyrdxlP-dep_Trfase_major"/>
</dbReference>
<dbReference type="PANTHER" id="PTHR42885">
    <property type="entry name" value="HISTIDINOL-PHOSPHATE AMINOTRANSFERASE-RELATED"/>
    <property type="match status" value="1"/>
</dbReference>
<dbReference type="InterPro" id="IPR005861">
    <property type="entry name" value="HisP_aminotrans"/>
</dbReference>
<comment type="pathway">
    <text evidence="7">Amino-acid biosynthesis.</text>
</comment>
<keyword evidence="2 9" id="KW-0032">Aminotransferase</keyword>
<proteinExistence type="inferred from homology"/>
<dbReference type="InterPro" id="IPR015422">
    <property type="entry name" value="PyrdxlP-dep_Trfase_small"/>
</dbReference>
<keyword evidence="4 9" id="KW-0808">Transferase</keyword>
<dbReference type="InterPro" id="IPR015424">
    <property type="entry name" value="PyrdxlP-dep_Trfase"/>
</dbReference>
<dbReference type="PANTHER" id="PTHR42885:SF2">
    <property type="entry name" value="HISTIDINOL-PHOSPHATE AMINOTRANSFERASE"/>
    <property type="match status" value="1"/>
</dbReference>
<dbReference type="GO" id="GO:0000105">
    <property type="term" value="P:L-histidine biosynthetic process"/>
    <property type="evidence" value="ECO:0007669"/>
    <property type="project" value="UniProtKB-KW"/>
</dbReference>
<sequence length="361" mass="39625">MNTVFDPASLVREDLKTLVPYNAPYYASVIKLDANENPYPFPAGIMERIYEEMNSLAFNRYPDPMAVKLRELLAVYTGVGPEGIMVGNGSDELILNIMLTYGTGAKFVVASPTFAMYGLQGRVAGAEMIDVPRLEDFQVDAAALKQAAAGPDVKLVFICTPNNPTGNTVPRDVTEDIIRSTGAIVVVDEAYGEFGGDSCIPLLKHYPNLIVLRTFSKAFGLAGLRVGYLLANPAIINDLLKVKQPFNLNVFSQTAARVVMENLQPFQERVQKILAEKDRFFAELSAVPGVEPFPSQANFILFRTPLPAREVYDGLLKRGLLLRSVEGPALERCLRVSVGTAEENKLFIEKLCEILTQASRG</sequence>
<dbReference type="InterPro" id="IPR004839">
    <property type="entry name" value="Aminotransferase_I/II_large"/>
</dbReference>